<dbReference type="Pfam" id="PF08240">
    <property type="entry name" value="ADH_N"/>
    <property type="match status" value="1"/>
</dbReference>
<evidence type="ECO:0000313" key="15">
    <source>
        <dbReference type="Proteomes" id="UP000032534"/>
    </source>
</evidence>
<feature type="domain" description="Alcohol dehydrogenase-like C-terminal" evidence="12">
    <location>
        <begin position="113"/>
        <end position="235"/>
    </location>
</feature>
<evidence type="ECO:0000256" key="11">
    <source>
        <dbReference type="RuleBase" id="RU361277"/>
    </source>
</evidence>
<dbReference type="SUPFAM" id="SSF51735">
    <property type="entry name" value="NAD(P)-binding Rossmann-fold domains"/>
    <property type="match status" value="1"/>
</dbReference>
<organism evidence="14 15">
    <name type="scientific">Paenibacillus terrae</name>
    <dbReference type="NCBI Taxonomy" id="159743"/>
    <lineage>
        <taxon>Bacteria</taxon>
        <taxon>Bacillati</taxon>
        <taxon>Bacillota</taxon>
        <taxon>Bacilli</taxon>
        <taxon>Bacillales</taxon>
        <taxon>Paenibacillaceae</taxon>
        <taxon>Paenibacillus</taxon>
    </lineage>
</organism>
<dbReference type="Proteomes" id="UP000032534">
    <property type="component" value="Unassembled WGS sequence"/>
</dbReference>
<dbReference type="PROSITE" id="PS00059">
    <property type="entry name" value="ADH_ZINC"/>
    <property type="match status" value="1"/>
</dbReference>
<accession>A0A0D7WYZ0</accession>
<dbReference type="Pfam" id="PF00107">
    <property type="entry name" value="ADH_zinc_N"/>
    <property type="match status" value="1"/>
</dbReference>
<dbReference type="AlphaFoldDB" id="A0A0D7WYZ0"/>
<dbReference type="GO" id="GO:0004022">
    <property type="term" value="F:alcohol dehydrogenase (NAD+) activity"/>
    <property type="evidence" value="ECO:0007669"/>
    <property type="project" value="UniProtKB-EC"/>
</dbReference>
<reference evidence="14 15" key="1">
    <citation type="submission" date="2014-11" db="EMBL/GenBank/DDBJ databases">
        <title>Draft Genome Sequences of Paenibacillus polymyxa NRRL B-30509 and Paenibacillus terrae NRRL B-30644, Strains from a Poultry Environment that Produce Tridecaptin A and Paenicidins.</title>
        <authorList>
            <person name="van Belkum M.J."/>
            <person name="Lohans C.T."/>
            <person name="Vederas J.C."/>
        </authorList>
    </citation>
    <scope>NUCLEOTIDE SEQUENCE [LARGE SCALE GENOMIC DNA]</scope>
    <source>
        <strain evidence="14 15">NRRL B-30644</strain>
    </source>
</reference>
<dbReference type="EC" id="1.1.1.1" evidence="3"/>
<feature type="domain" description="Alcohol dehydrogenase-like N-terminal" evidence="13">
    <location>
        <begin position="7"/>
        <end position="73"/>
    </location>
</feature>
<evidence type="ECO:0000256" key="7">
    <source>
        <dbReference type="ARBA" id="ARBA00023002"/>
    </source>
</evidence>
<evidence type="ECO:0000256" key="3">
    <source>
        <dbReference type="ARBA" id="ARBA00013190"/>
    </source>
</evidence>
<gene>
    <name evidence="14" type="ORF">QD47_18375</name>
</gene>
<evidence type="ECO:0000256" key="9">
    <source>
        <dbReference type="ARBA" id="ARBA00049164"/>
    </source>
</evidence>
<evidence type="ECO:0000313" key="14">
    <source>
        <dbReference type="EMBL" id="KJD44204.1"/>
    </source>
</evidence>
<evidence type="ECO:0000256" key="1">
    <source>
        <dbReference type="ARBA" id="ARBA00001947"/>
    </source>
</evidence>
<dbReference type="InterPro" id="IPR013154">
    <property type="entry name" value="ADH-like_N"/>
</dbReference>
<dbReference type="SUPFAM" id="SSF50129">
    <property type="entry name" value="GroES-like"/>
    <property type="match status" value="1"/>
</dbReference>
<dbReference type="GO" id="GO:0008270">
    <property type="term" value="F:zinc ion binding"/>
    <property type="evidence" value="ECO:0007669"/>
    <property type="project" value="InterPro"/>
</dbReference>
<evidence type="ECO:0000256" key="2">
    <source>
        <dbReference type="ARBA" id="ARBA00008072"/>
    </source>
</evidence>
<dbReference type="PATRIC" id="fig|159743.3.peg.4088"/>
<comment type="catalytic activity">
    <reaction evidence="10">
        <text>a primary alcohol + NAD(+) = an aldehyde + NADH + H(+)</text>
        <dbReference type="Rhea" id="RHEA:10736"/>
        <dbReference type="ChEBI" id="CHEBI:15378"/>
        <dbReference type="ChEBI" id="CHEBI:15734"/>
        <dbReference type="ChEBI" id="CHEBI:17478"/>
        <dbReference type="ChEBI" id="CHEBI:57540"/>
        <dbReference type="ChEBI" id="CHEBI:57945"/>
        <dbReference type="EC" id="1.1.1.1"/>
    </reaction>
</comment>
<dbReference type="Gene3D" id="3.40.50.720">
    <property type="entry name" value="NAD(P)-binding Rossmann-like Domain"/>
    <property type="match status" value="1"/>
</dbReference>
<dbReference type="InterPro" id="IPR013149">
    <property type="entry name" value="ADH-like_C"/>
</dbReference>
<dbReference type="Gene3D" id="3.90.180.10">
    <property type="entry name" value="Medium-chain alcohol dehydrogenases, catalytic domain"/>
    <property type="match status" value="1"/>
</dbReference>
<evidence type="ECO:0000256" key="4">
    <source>
        <dbReference type="ARBA" id="ARBA00016352"/>
    </source>
</evidence>
<dbReference type="PANTHER" id="PTHR42940:SF7">
    <property type="entry name" value="ALCOHOL DEHYDROGENASE-LIKE N-TERMINAL DOMAIN-CONTAINING PROTEIN"/>
    <property type="match status" value="1"/>
</dbReference>
<keyword evidence="5 11" id="KW-0479">Metal-binding</keyword>
<comment type="caution">
    <text evidence="14">The sequence shown here is derived from an EMBL/GenBank/DDBJ whole genome shotgun (WGS) entry which is preliminary data.</text>
</comment>
<comment type="catalytic activity">
    <reaction evidence="9">
        <text>a secondary alcohol + NAD(+) = a ketone + NADH + H(+)</text>
        <dbReference type="Rhea" id="RHEA:10740"/>
        <dbReference type="ChEBI" id="CHEBI:15378"/>
        <dbReference type="ChEBI" id="CHEBI:17087"/>
        <dbReference type="ChEBI" id="CHEBI:35681"/>
        <dbReference type="ChEBI" id="CHEBI:57540"/>
        <dbReference type="ChEBI" id="CHEBI:57945"/>
        <dbReference type="EC" id="1.1.1.1"/>
    </reaction>
</comment>
<keyword evidence="8" id="KW-0520">NAD</keyword>
<dbReference type="InterPro" id="IPR036291">
    <property type="entry name" value="NAD(P)-bd_dom_sf"/>
</dbReference>
<evidence type="ECO:0000256" key="8">
    <source>
        <dbReference type="ARBA" id="ARBA00023027"/>
    </source>
</evidence>
<evidence type="ECO:0000256" key="10">
    <source>
        <dbReference type="ARBA" id="ARBA00049243"/>
    </source>
</evidence>
<dbReference type="PANTHER" id="PTHR42940">
    <property type="entry name" value="ALCOHOL DEHYDROGENASE 1-RELATED"/>
    <property type="match status" value="1"/>
</dbReference>
<keyword evidence="6 11" id="KW-0862">Zinc</keyword>
<comment type="cofactor">
    <cofactor evidence="1 11">
        <name>Zn(2+)</name>
        <dbReference type="ChEBI" id="CHEBI:29105"/>
    </cofactor>
</comment>
<dbReference type="InterPro" id="IPR002328">
    <property type="entry name" value="ADH_Zn_CS"/>
</dbReference>
<sequence>MAIGGAASAYPRIPGHEVVGIVDELGAGSSKWKIGERVGIGWHGGHSQVTGLTMDGGYAEYMVAYEDSLSSIPNEISALEAAPLMCAGETTFSAIKNSKARPGDLVAIQGIGGLGHLAVQFANKAGYRTVAISRGSDKETLVRQLGAHHYIDSEKEDPAEALQALGGAKVILATAPNAKAISSLINGLGQDSELIIVAGSGDQLELSAMDFLKGPNTVKGTFTGGAKEIQATINFSVLTDTRPMIETFPLDRASEAYDKMMSASTRFRAVLNISE</sequence>
<dbReference type="FunFam" id="3.40.50.720:FF:000039">
    <property type="entry name" value="Alcohol dehydrogenase AdhP"/>
    <property type="match status" value="1"/>
</dbReference>
<evidence type="ECO:0000259" key="13">
    <source>
        <dbReference type="Pfam" id="PF08240"/>
    </source>
</evidence>
<name>A0A0D7WYZ0_9BACL</name>
<dbReference type="EMBL" id="JTHP01000040">
    <property type="protein sequence ID" value="KJD44204.1"/>
    <property type="molecule type" value="Genomic_DNA"/>
</dbReference>
<evidence type="ECO:0000259" key="12">
    <source>
        <dbReference type="Pfam" id="PF00107"/>
    </source>
</evidence>
<keyword evidence="15" id="KW-1185">Reference proteome</keyword>
<dbReference type="InterPro" id="IPR011032">
    <property type="entry name" value="GroES-like_sf"/>
</dbReference>
<protein>
    <recommendedName>
        <fullName evidence="4">Alcohol dehydrogenase</fullName>
        <ecNumber evidence="3">1.1.1.1</ecNumber>
    </recommendedName>
</protein>
<comment type="similarity">
    <text evidence="2 11">Belongs to the zinc-containing alcohol dehydrogenase family.</text>
</comment>
<keyword evidence="7" id="KW-0560">Oxidoreductase</keyword>
<dbReference type="GO" id="GO:0005737">
    <property type="term" value="C:cytoplasm"/>
    <property type="evidence" value="ECO:0007669"/>
    <property type="project" value="TreeGrafter"/>
</dbReference>
<evidence type="ECO:0000256" key="5">
    <source>
        <dbReference type="ARBA" id="ARBA00022723"/>
    </source>
</evidence>
<evidence type="ECO:0000256" key="6">
    <source>
        <dbReference type="ARBA" id="ARBA00022833"/>
    </source>
</evidence>
<proteinExistence type="inferred from homology"/>